<dbReference type="PANTHER" id="PTHR38011">
    <property type="entry name" value="DIHYDROFOLATE REDUCTASE FAMILY PROTEIN (AFU_ORTHOLOGUE AFUA_8G06820)"/>
    <property type="match status" value="1"/>
</dbReference>
<dbReference type="Gene3D" id="3.40.430.10">
    <property type="entry name" value="Dihydrofolate Reductase, subunit A"/>
    <property type="match status" value="1"/>
</dbReference>
<dbReference type="EMBL" id="SMZQ01000012">
    <property type="protein sequence ID" value="TDL33277.1"/>
    <property type="molecule type" value="Genomic_DNA"/>
</dbReference>
<evidence type="ECO:0000313" key="3">
    <source>
        <dbReference type="Proteomes" id="UP000294621"/>
    </source>
</evidence>
<feature type="domain" description="Bacterial bifunctional deaminase-reductase C-terminal" evidence="1">
    <location>
        <begin position="3"/>
        <end position="180"/>
    </location>
</feature>
<dbReference type="InterPro" id="IPR024072">
    <property type="entry name" value="DHFR-like_dom_sf"/>
</dbReference>
<comment type="caution">
    <text evidence="2">The sequence shown here is derived from an EMBL/GenBank/DDBJ whole genome shotgun (WGS) entry which is preliminary data.</text>
</comment>
<dbReference type="STRING" id="683150.G205_20899"/>
<dbReference type="RefSeq" id="WP_133351717.1">
    <property type="nucleotide sequence ID" value="NZ_SMZQ01000012.1"/>
</dbReference>
<evidence type="ECO:0000259" key="1">
    <source>
        <dbReference type="Pfam" id="PF01872"/>
    </source>
</evidence>
<accession>A0A4R5XRG6</accession>
<dbReference type="GO" id="GO:0008703">
    <property type="term" value="F:5-amino-6-(5-phosphoribosylamino)uracil reductase activity"/>
    <property type="evidence" value="ECO:0007669"/>
    <property type="project" value="InterPro"/>
</dbReference>
<evidence type="ECO:0000313" key="2">
    <source>
        <dbReference type="EMBL" id="TDL33277.1"/>
    </source>
</evidence>
<proteinExistence type="predicted"/>
<sequence length="187" mass="20718">MGKIILSNAVSVDGFFEGPDRDISWHRVDEELHRHFNDEIGAMGGIIEGRVTYQLMEEFWPTADQDPDSTPAMAEFAGIWRRLPKFVFSRTLPTAGPNAKVFAGVVPEEIRALKAEAGGDLIMSGADLAGTFMRHGLVDEFRIYVNPVVVGQGRRVFQSSDFTADLDLVESRSFGNGVVLLRYLNRG</sequence>
<dbReference type="Proteomes" id="UP000294621">
    <property type="component" value="Unassembled WGS sequence"/>
</dbReference>
<dbReference type="PANTHER" id="PTHR38011:SF11">
    <property type="entry name" value="2,5-DIAMINO-6-RIBOSYLAMINO-4(3H)-PYRIMIDINONE 5'-PHOSPHATE REDUCTASE"/>
    <property type="match status" value="1"/>
</dbReference>
<dbReference type="Pfam" id="PF01872">
    <property type="entry name" value="RibD_C"/>
    <property type="match status" value="1"/>
</dbReference>
<name>A0A4R5XRG6_9MICC</name>
<dbReference type="SUPFAM" id="SSF53597">
    <property type="entry name" value="Dihydrofolate reductase-like"/>
    <property type="match status" value="1"/>
</dbReference>
<dbReference type="GO" id="GO:0009231">
    <property type="term" value="P:riboflavin biosynthetic process"/>
    <property type="evidence" value="ECO:0007669"/>
    <property type="project" value="InterPro"/>
</dbReference>
<dbReference type="InterPro" id="IPR050765">
    <property type="entry name" value="Riboflavin_Biosynth_HTPR"/>
</dbReference>
<dbReference type="InterPro" id="IPR002734">
    <property type="entry name" value="RibDG_C"/>
</dbReference>
<dbReference type="OrthoDB" id="7949219at2"/>
<organism evidence="2 3">
    <name type="scientific">Arthrobacter nitrophenolicus</name>
    <dbReference type="NCBI Taxonomy" id="683150"/>
    <lineage>
        <taxon>Bacteria</taxon>
        <taxon>Bacillati</taxon>
        <taxon>Actinomycetota</taxon>
        <taxon>Actinomycetes</taxon>
        <taxon>Micrococcales</taxon>
        <taxon>Micrococcaceae</taxon>
        <taxon>Arthrobacter</taxon>
    </lineage>
</organism>
<reference evidence="2 3" key="1">
    <citation type="submission" date="2019-03" db="EMBL/GenBank/DDBJ databases">
        <title>Genome Sequencing and Assembly of Various Microbes Isolated from Partially Reclaimed Soil and Acid Mine Drainage (AMD) Site.</title>
        <authorList>
            <person name="Steinbock B."/>
            <person name="Bechtold R."/>
            <person name="Sevigny J.L."/>
            <person name="Thomas D."/>
            <person name="Cuthill L.R."/>
            <person name="Aveiro Johannsen E.J."/>
            <person name="Thomas K."/>
            <person name="Ghosh A."/>
        </authorList>
    </citation>
    <scope>NUCLEOTIDE SEQUENCE [LARGE SCALE GENOMIC DNA]</scope>
    <source>
        <strain evidence="2 3">S-A1</strain>
    </source>
</reference>
<gene>
    <name evidence="2" type="ORF">E2R57_18930</name>
</gene>
<dbReference type="AlphaFoldDB" id="A0A4R5XRG6"/>
<protein>
    <submittedName>
        <fullName evidence="2">Dihydrofolate reductase</fullName>
    </submittedName>
</protein>